<dbReference type="InterPro" id="IPR042214">
    <property type="entry name" value="TruD_catalytic"/>
</dbReference>
<comment type="caution">
    <text evidence="6">The sequence shown here is derived from an EMBL/GenBank/DDBJ whole genome shotgun (WGS) entry which is preliminary data.</text>
</comment>
<evidence type="ECO:0000313" key="7">
    <source>
        <dbReference type="Proteomes" id="UP000652761"/>
    </source>
</evidence>
<dbReference type="Gene3D" id="3.30.70.3160">
    <property type="match status" value="1"/>
</dbReference>
<feature type="compositionally biased region" description="Polar residues" evidence="4">
    <location>
        <begin position="407"/>
        <end position="428"/>
    </location>
</feature>
<dbReference type="GO" id="GO:0008033">
    <property type="term" value="P:tRNA processing"/>
    <property type="evidence" value="ECO:0007669"/>
    <property type="project" value="UniProtKB-KW"/>
</dbReference>
<dbReference type="PROSITE" id="PS50984">
    <property type="entry name" value="TRUD"/>
    <property type="match status" value="1"/>
</dbReference>
<feature type="region of interest" description="Disordered" evidence="4">
    <location>
        <begin position="485"/>
        <end position="508"/>
    </location>
</feature>
<dbReference type="Pfam" id="PF01142">
    <property type="entry name" value="TruD"/>
    <property type="match status" value="1"/>
</dbReference>
<keyword evidence="7" id="KW-1185">Reference proteome</keyword>
<dbReference type="FunFam" id="3.30.2350.20:FF:000006">
    <property type="entry name" value="Multisubstrate pseudouridine synthase 7"/>
    <property type="match status" value="1"/>
</dbReference>
<evidence type="ECO:0000256" key="3">
    <source>
        <dbReference type="ARBA" id="ARBA00023235"/>
    </source>
</evidence>
<dbReference type="InterPro" id="IPR001656">
    <property type="entry name" value="PsdUridine_synth_TruD"/>
</dbReference>
<dbReference type="NCBIfam" id="TIGR00094">
    <property type="entry name" value="tRNA_TruD_broad"/>
    <property type="match status" value="1"/>
</dbReference>
<dbReference type="CDD" id="cd02576">
    <property type="entry name" value="PseudoU_synth_ScPUS7"/>
    <property type="match status" value="1"/>
</dbReference>
<evidence type="ECO:0000256" key="1">
    <source>
        <dbReference type="ARBA" id="ARBA00007953"/>
    </source>
</evidence>
<reference evidence="6" key="1">
    <citation type="submission" date="2017-07" db="EMBL/GenBank/DDBJ databases">
        <title>Taro Niue Genome Assembly and Annotation.</title>
        <authorList>
            <person name="Atibalentja N."/>
            <person name="Keating K."/>
            <person name="Fields C.J."/>
        </authorList>
    </citation>
    <scope>NUCLEOTIDE SEQUENCE</scope>
    <source>
        <strain evidence="6">Niue_2</strain>
        <tissue evidence="6">Leaf</tissue>
    </source>
</reference>
<feature type="compositionally biased region" description="Basic and acidic residues" evidence="4">
    <location>
        <begin position="11"/>
        <end position="23"/>
    </location>
</feature>
<dbReference type="EMBL" id="NMUH01000857">
    <property type="protein sequence ID" value="MQL85899.1"/>
    <property type="molecule type" value="Genomic_DNA"/>
</dbReference>
<dbReference type="InterPro" id="IPR020103">
    <property type="entry name" value="PsdUridine_synth_cat_dom_sf"/>
</dbReference>
<dbReference type="GO" id="GO:0009982">
    <property type="term" value="F:pseudouridine synthase activity"/>
    <property type="evidence" value="ECO:0007669"/>
    <property type="project" value="InterPro"/>
</dbReference>
<feature type="domain" description="TRUD" evidence="5">
    <location>
        <begin position="151"/>
        <end position="383"/>
    </location>
</feature>
<protein>
    <recommendedName>
        <fullName evidence="5">TRUD domain-containing protein</fullName>
    </recommendedName>
</protein>
<keyword evidence="3" id="KW-0413">Isomerase</keyword>
<accession>A0A843V2E0</accession>
<dbReference type="Proteomes" id="UP000652761">
    <property type="component" value="Unassembled WGS sequence"/>
</dbReference>
<dbReference type="OrthoDB" id="447290at2759"/>
<dbReference type="SUPFAM" id="SSF55120">
    <property type="entry name" value="Pseudouridine synthase"/>
    <property type="match status" value="1"/>
</dbReference>
<proteinExistence type="inferred from homology"/>
<evidence type="ECO:0000256" key="2">
    <source>
        <dbReference type="ARBA" id="ARBA00022694"/>
    </source>
</evidence>
<comment type="similarity">
    <text evidence="1">Belongs to the pseudouridine synthase TruD family.</text>
</comment>
<name>A0A843V2E0_COLES</name>
<organism evidence="6 7">
    <name type="scientific">Colocasia esculenta</name>
    <name type="common">Wild taro</name>
    <name type="synonym">Arum esculentum</name>
    <dbReference type="NCBI Taxonomy" id="4460"/>
    <lineage>
        <taxon>Eukaryota</taxon>
        <taxon>Viridiplantae</taxon>
        <taxon>Streptophyta</taxon>
        <taxon>Embryophyta</taxon>
        <taxon>Tracheophyta</taxon>
        <taxon>Spermatophyta</taxon>
        <taxon>Magnoliopsida</taxon>
        <taxon>Liliopsida</taxon>
        <taxon>Araceae</taxon>
        <taxon>Aroideae</taxon>
        <taxon>Colocasieae</taxon>
        <taxon>Colocasia</taxon>
    </lineage>
</organism>
<evidence type="ECO:0000313" key="6">
    <source>
        <dbReference type="EMBL" id="MQL85899.1"/>
    </source>
</evidence>
<dbReference type="PANTHER" id="PTHR13326:SF21">
    <property type="entry name" value="PSEUDOURIDYLATE SYNTHASE PUS7L"/>
    <property type="match status" value="1"/>
</dbReference>
<evidence type="ECO:0000259" key="5">
    <source>
        <dbReference type="PROSITE" id="PS50984"/>
    </source>
</evidence>
<feature type="region of interest" description="Disordered" evidence="4">
    <location>
        <begin position="402"/>
        <end position="439"/>
    </location>
</feature>
<dbReference type="InterPro" id="IPR020119">
    <property type="entry name" value="PsdUridine_synth_TruD_CS"/>
</dbReference>
<evidence type="ECO:0000256" key="4">
    <source>
        <dbReference type="SAM" id="MobiDB-lite"/>
    </source>
</evidence>
<sequence>MRRNGKKRKARVDNRSEGDKPFDSRGSNSWPEHLGKFLRFHLYKENKDTQEALGVIGKMLGIQQRSFGFAGTKDKRAVTTQRVTVFKQHAKKLAALNNRLIGIKIGDFHYVKEGLVLGQLSGNQFTIVLRGIVADSDDTIKVAAGALGRKGFINYYGLQRFGSGSIPTHLIGAALLRGEWKVAIREAREYYKESGDVEGTLKQLPRYLVAERAILYCLKKCPGNNLQALKAIPRPLRMMYVHSYQSYLWNHAATMRVQKYGVDQVVLGDLVYCKSGSSRKLVKDNFVEPQDVSYTDIDNDDENEPYDSALLEENVPLVIKEEDLTEGVYAFEDVILPLPGSRVIYPENDVADVYRKLSDKAILLFFIFICYPLSYSFRELVSYTDDSMPLVETDLDAISRRDPTGIMENSSCGNSCSARENTSQQNPGQDHHDKKLDGSVERTPHVDHVCSSGSQSPQMALKLAFTLPASCYATMAIRELLKSSTSRRHYGHQEHRPPSVDGPRWSSKTSVADCAPVDPIEEFTYYAGSSQKGNPLLCSCACSSSMKSRGGHGDDAPTGHHLYCPAPPDRPGLCLLWRRVLVLAVGDYIVKRYLVEADNGDLLQVEKKVEAIVGGLYKYITVGVRVFRLEQPGEGEGEAAPGRRWHGPLLGARHLRGLHL</sequence>
<feature type="compositionally biased region" description="Basic residues" evidence="4">
    <location>
        <begin position="1"/>
        <end position="10"/>
    </location>
</feature>
<dbReference type="FunFam" id="3.30.70.3160:FF:000001">
    <property type="entry name" value="Probable tRNA pseudouridine synthase D"/>
    <property type="match status" value="1"/>
</dbReference>
<dbReference type="InterPro" id="IPR011760">
    <property type="entry name" value="PsdUridine_synth_TruD_insert"/>
</dbReference>
<dbReference type="Gene3D" id="3.30.2350.20">
    <property type="entry name" value="TruD, catalytic domain"/>
    <property type="match status" value="1"/>
</dbReference>
<dbReference type="PANTHER" id="PTHR13326">
    <property type="entry name" value="TRNA PSEUDOURIDINE SYNTHASE D"/>
    <property type="match status" value="1"/>
</dbReference>
<gene>
    <name evidence="6" type="ORF">Taro_018426</name>
</gene>
<dbReference type="GO" id="GO:0003723">
    <property type="term" value="F:RNA binding"/>
    <property type="evidence" value="ECO:0007669"/>
    <property type="project" value="InterPro"/>
</dbReference>
<feature type="region of interest" description="Disordered" evidence="4">
    <location>
        <begin position="1"/>
        <end position="27"/>
    </location>
</feature>
<dbReference type="AlphaFoldDB" id="A0A843V2E0"/>
<dbReference type="GO" id="GO:0005634">
    <property type="term" value="C:nucleus"/>
    <property type="evidence" value="ECO:0007669"/>
    <property type="project" value="TreeGrafter"/>
</dbReference>
<dbReference type="PROSITE" id="PS01268">
    <property type="entry name" value="UPF0024"/>
    <property type="match status" value="1"/>
</dbReference>
<keyword evidence="2" id="KW-0819">tRNA processing</keyword>
<dbReference type="GO" id="GO:0001522">
    <property type="term" value="P:pseudouridine synthesis"/>
    <property type="evidence" value="ECO:0007669"/>
    <property type="project" value="InterPro"/>
</dbReference>
<feature type="compositionally biased region" description="Basic and acidic residues" evidence="4">
    <location>
        <begin position="429"/>
        <end position="439"/>
    </location>
</feature>